<accession>A0ABU8I388</accession>
<sequence>MKNLLKSVVLASGLIFAANAASAQQKVGHINSRTVMESTTDFKNAQTQIQSLGATKDKELQDMFTLYQAKQKDLNDKARNRSEANKETVDVELNKIATEMREMEGKIQESQQQAEKDMEAKQAELFAPIQTKIMTAINAVAKEKGYAYILDLASGSVVYSAGGDDLTADVQAKLGVTAAAAPKK</sequence>
<dbReference type="Proteomes" id="UP001363035">
    <property type="component" value="Unassembled WGS sequence"/>
</dbReference>
<keyword evidence="2 4" id="KW-0732">Signal</keyword>
<evidence type="ECO:0000256" key="3">
    <source>
        <dbReference type="SAM" id="Coils"/>
    </source>
</evidence>
<evidence type="ECO:0000313" key="5">
    <source>
        <dbReference type="EMBL" id="MEI5984189.1"/>
    </source>
</evidence>
<organism evidence="5 6">
    <name type="scientific">Sphingobacterium tenebrionis</name>
    <dbReference type="NCBI Taxonomy" id="3111775"/>
    <lineage>
        <taxon>Bacteria</taxon>
        <taxon>Pseudomonadati</taxon>
        <taxon>Bacteroidota</taxon>
        <taxon>Sphingobacteriia</taxon>
        <taxon>Sphingobacteriales</taxon>
        <taxon>Sphingobacteriaceae</taxon>
        <taxon>Sphingobacterium</taxon>
    </lineage>
</organism>
<gene>
    <name evidence="5" type="ORF">VJ786_04650</name>
</gene>
<keyword evidence="3" id="KW-0175">Coiled coil</keyword>
<comment type="caution">
    <text evidence="5">The sequence shown here is derived from an EMBL/GenBank/DDBJ whole genome shotgun (WGS) entry which is preliminary data.</text>
</comment>
<name>A0ABU8I388_9SPHI</name>
<dbReference type="SMART" id="SM00935">
    <property type="entry name" value="OmpH"/>
    <property type="match status" value="1"/>
</dbReference>
<reference evidence="5 6" key="1">
    <citation type="submission" date="2024-01" db="EMBL/GenBank/DDBJ databases">
        <title>Sphingobacterium tenebrionis sp. nov., a novel endophyte isolated from tenebrio molitor intestines.</title>
        <authorList>
            <person name="Zhang C."/>
        </authorList>
    </citation>
    <scope>NUCLEOTIDE SEQUENCE [LARGE SCALE GENOMIC DNA]</scope>
    <source>
        <strain evidence="5 6">PU5-4</strain>
    </source>
</reference>
<feature type="chain" id="PRO_5045923068" evidence="4">
    <location>
        <begin position="24"/>
        <end position="184"/>
    </location>
</feature>
<dbReference type="PANTHER" id="PTHR35089">
    <property type="entry name" value="CHAPERONE PROTEIN SKP"/>
    <property type="match status" value="1"/>
</dbReference>
<evidence type="ECO:0000256" key="1">
    <source>
        <dbReference type="ARBA" id="ARBA00009091"/>
    </source>
</evidence>
<proteinExistence type="inferred from homology"/>
<evidence type="ECO:0000313" key="6">
    <source>
        <dbReference type="Proteomes" id="UP001363035"/>
    </source>
</evidence>
<feature type="signal peptide" evidence="4">
    <location>
        <begin position="1"/>
        <end position="23"/>
    </location>
</feature>
<dbReference type="InterPro" id="IPR005632">
    <property type="entry name" value="Chaperone_Skp"/>
</dbReference>
<dbReference type="RefSeq" id="WP_099365276.1">
    <property type="nucleotide sequence ID" value="NZ_JAYLLN010000006.1"/>
</dbReference>
<evidence type="ECO:0000256" key="4">
    <source>
        <dbReference type="SAM" id="SignalP"/>
    </source>
</evidence>
<dbReference type="SUPFAM" id="SSF111384">
    <property type="entry name" value="OmpH-like"/>
    <property type="match status" value="1"/>
</dbReference>
<dbReference type="InterPro" id="IPR024930">
    <property type="entry name" value="Skp_dom_sf"/>
</dbReference>
<dbReference type="PANTHER" id="PTHR35089:SF1">
    <property type="entry name" value="CHAPERONE PROTEIN SKP"/>
    <property type="match status" value="1"/>
</dbReference>
<protein>
    <submittedName>
        <fullName evidence="5">OmpH family outer membrane protein</fullName>
    </submittedName>
</protein>
<keyword evidence="6" id="KW-1185">Reference proteome</keyword>
<dbReference type="Gene3D" id="3.30.910.20">
    <property type="entry name" value="Skp domain"/>
    <property type="match status" value="1"/>
</dbReference>
<dbReference type="Pfam" id="PF03938">
    <property type="entry name" value="OmpH"/>
    <property type="match status" value="1"/>
</dbReference>
<evidence type="ECO:0000256" key="2">
    <source>
        <dbReference type="ARBA" id="ARBA00022729"/>
    </source>
</evidence>
<dbReference type="EMBL" id="JAYLLN010000006">
    <property type="protein sequence ID" value="MEI5984189.1"/>
    <property type="molecule type" value="Genomic_DNA"/>
</dbReference>
<feature type="coiled-coil region" evidence="3">
    <location>
        <begin position="67"/>
        <end position="120"/>
    </location>
</feature>
<comment type="similarity">
    <text evidence="1">Belongs to the Skp family.</text>
</comment>